<dbReference type="Proteomes" id="UP000035762">
    <property type="component" value="Unassembled WGS sequence"/>
</dbReference>
<dbReference type="Gene3D" id="3.40.50.300">
    <property type="entry name" value="P-loop containing nucleotide triphosphate hydrolases"/>
    <property type="match status" value="1"/>
</dbReference>
<keyword evidence="2" id="KW-0547">Nucleotide-binding</keyword>
<protein>
    <submittedName>
        <fullName evidence="2">Lipid A export ATP-binding/permease protein MsbA</fullName>
    </submittedName>
</protein>
<accession>A0A090MPX1</accession>
<proteinExistence type="predicted"/>
<organism evidence="2 3">
    <name type="scientific">Afipia felis</name>
    <name type="common">Cat scratch disease bacillus</name>
    <dbReference type="NCBI Taxonomy" id="1035"/>
    <lineage>
        <taxon>Bacteria</taxon>
        <taxon>Pseudomonadati</taxon>
        <taxon>Pseudomonadota</taxon>
        <taxon>Alphaproteobacteria</taxon>
        <taxon>Hyphomicrobiales</taxon>
        <taxon>Nitrobacteraceae</taxon>
        <taxon>Afipia</taxon>
    </lineage>
</organism>
<reference evidence="2 3" key="1">
    <citation type="journal article" date="2014" name="Genome Announc.">
        <title>Genome Sequence of Afipia felis Strain 76713, Isolated in Hospital Water Using an Amoeba Co-Culture Procedure.</title>
        <authorList>
            <person name="Benamar S."/>
            <person name="La Scola B."/>
            <person name="Croce O."/>
        </authorList>
    </citation>
    <scope>NUCLEOTIDE SEQUENCE [LARGE SCALE GENOMIC DNA]</scope>
    <source>
        <strain evidence="2 3">76713</strain>
    </source>
</reference>
<dbReference type="PANTHER" id="PTHR43394">
    <property type="entry name" value="ATP-DEPENDENT PERMEASE MDL1, MITOCHONDRIAL"/>
    <property type="match status" value="1"/>
</dbReference>
<comment type="caution">
    <text evidence="2">The sequence shown here is derived from an EMBL/GenBank/DDBJ whole genome shotgun (WGS) entry which is preliminary data.</text>
</comment>
<evidence type="ECO:0000256" key="1">
    <source>
        <dbReference type="ARBA" id="ARBA00022597"/>
    </source>
</evidence>
<evidence type="ECO:0000313" key="3">
    <source>
        <dbReference type="Proteomes" id="UP000035762"/>
    </source>
</evidence>
<dbReference type="InterPro" id="IPR039421">
    <property type="entry name" value="Type_1_exporter"/>
</dbReference>
<keyword evidence="1" id="KW-0762">Sugar transport</keyword>
<name>A0A090MPX1_AFIFE</name>
<keyword evidence="2" id="KW-0067">ATP-binding</keyword>
<dbReference type="PANTHER" id="PTHR43394:SF1">
    <property type="entry name" value="ATP-BINDING CASSETTE SUB-FAMILY B MEMBER 10, MITOCHONDRIAL"/>
    <property type="match status" value="1"/>
</dbReference>
<dbReference type="AlphaFoldDB" id="A0A090MPX1"/>
<sequence>MQTALEELMQHRTTLVIAHRLATVLSCDRILVMEHGRIVEQGTHASLVAANGLYARLARLQFEGG</sequence>
<keyword evidence="3" id="KW-1185">Reference proteome</keyword>
<dbReference type="SUPFAM" id="SSF52540">
    <property type="entry name" value="P-loop containing nucleoside triphosphate hydrolases"/>
    <property type="match status" value="1"/>
</dbReference>
<dbReference type="GO" id="GO:0005524">
    <property type="term" value="F:ATP binding"/>
    <property type="evidence" value="ECO:0007669"/>
    <property type="project" value="UniProtKB-KW"/>
</dbReference>
<dbReference type="GO" id="GO:0015421">
    <property type="term" value="F:ABC-type oligopeptide transporter activity"/>
    <property type="evidence" value="ECO:0007669"/>
    <property type="project" value="TreeGrafter"/>
</dbReference>
<dbReference type="STRING" id="1035.BN961_02846"/>
<gene>
    <name evidence="2" type="primary">msbA_1</name>
    <name evidence="2" type="ORF">BN961_02846</name>
</gene>
<dbReference type="EMBL" id="CCAZ020000002">
    <property type="protein sequence ID" value="CEG09420.1"/>
    <property type="molecule type" value="Genomic_DNA"/>
</dbReference>
<dbReference type="InterPro" id="IPR027417">
    <property type="entry name" value="P-loop_NTPase"/>
</dbReference>
<keyword evidence="1" id="KW-0813">Transport</keyword>
<evidence type="ECO:0000313" key="2">
    <source>
        <dbReference type="EMBL" id="CEG09420.1"/>
    </source>
</evidence>